<dbReference type="EMBL" id="PGOL01003615">
    <property type="protein sequence ID" value="PKI40297.1"/>
    <property type="molecule type" value="Genomic_DNA"/>
</dbReference>
<organism evidence="1 2">
    <name type="scientific">Punica granatum</name>
    <name type="common">Pomegranate</name>
    <dbReference type="NCBI Taxonomy" id="22663"/>
    <lineage>
        <taxon>Eukaryota</taxon>
        <taxon>Viridiplantae</taxon>
        <taxon>Streptophyta</taxon>
        <taxon>Embryophyta</taxon>
        <taxon>Tracheophyta</taxon>
        <taxon>Spermatophyta</taxon>
        <taxon>Magnoliopsida</taxon>
        <taxon>eudicotyledons</taxon>
        <taxon>Gunneridae</taxon>
        <taxon>Pentapetalae</taxon>
        <taxon>rosids</taxon>
        <taxon>malvids</taxon>
        <taxon>Myrtales</taxon>
        <taxon>Lythraceae</taxon>
        <taxon>Punica</taxon>
    </lineage>
</organism>
<dbReference type="Proteomes" id="UP000233551">
    <property type="component" value="Unassembled WGS sequence"/>
</dbReference>
<accession>A0A2I0I8H3</accession>
<dbReference type="AlphaFoldDB" id="A0A2I0I8H3"/>
<proteinExistence type="predicted"/>
<gene>
    <name evidence="1" type="ORF">CRG98_039322</name>
</gene>
<keyword evidence="2" id="KW-1185">Reference proteome</keyword>
<name>A0A2I0I8H3_PUNGR</name>
<reference evidence="1 2" key="1">
    <citation type="submission" date="2017-11" db="EMBL/GenBank/DDBJ databases">
        <title>De-novo sequencing of pomegranate (Punica granatum L.) genome.</title>
        <authorList>
            <person name="Akparov Z."/>
            <person name="Amiraslanov A."/>
            <person name="Hajiyeva S."/>
            <person name="Abbasov M."/>
            <person name="Kaur K."/>
            <person name="Hamwieh A."/>
            <person name="Solovyev V."/>
            <person name="Salamov A."/>
            <person name="Braich B."/>
            <person name="Kosarev P."/>
            <person name="Mahmoud A."/>
            <person name="Hajiyev E."/>
            <person name="Babayeva S."/>
            <person name="Izzatullayeva V."/>
            <person name="Mammadov A."/>
            <person name="Mammadov A."/>
            <person name="Sharifova S."/>
            <person name="Ojaghi J."/>
            <person name="Eynullazada K."/>
            <person name="Bayramov B."/>
            <person name="Abdulazimova A."/>
            <person name="Shahmuradov I."/>
        </authorList>
    </citation>
    <scope>NUCLEOTIDE SEQUENCE [LARGE SCALE GENOMIC DNA]</scope>
    <source>
        <strain evidence="2">cv. AG2017</strain>
        <tissue evidence="1">Leaf</tissue>
    </source>
</reference>
<comment type="caution">
    <text evidence="1">The sequence shown here is derived from an EMBL/GenBank/DDBJ whole genome shotgun (WGS) entry which is preliminary data.</text>
</comment>
<sequence>MWGLVPVPLWYLSISISPPRYNKMLDRVKGWAGVGIVRRVAVLPEILLCLGPYVVRIGIAYIDSLGP</sequence>
<protein>
    <submittedName>
        <fullName evidence="1">Uncharacterized protein</fullName>
    </submittedName>
</protein>
<evidence type="ECO:0000313" key="1">
    <source>
        <dbReference type="EMBL" id="PKI40297.1"/>
    </source>
</evidence>
<evidence type="ECO:0000313" key="2">
    <source>
        <dbReference type="Proteomes" id="UP000233551"/>
    </source>
</evidence>